<dbReference type="RefSeq" id="WP_092686648.1">
    <property type="nucleotide sequence ID" value="NZ_CBDDGO010000004.1"/>
</dbReference>
<evidence type="ECO:0000313" key="1">
    <source>
        <dbReference type="EMBL" id="SER43660.1"/>
    </source>
</evidence>
<proteinExistence type="predicted"/>
<evidence type="ECO:0000313" key="2">
    <source>
        <dbReference type="Proteomes" id="UP000198885"/>
    </source>
</evidence>
<dbReference type="InterPro" id="IPR045516">
    <property type="entry name" value="DUF6477"/>
</dbReference>
<name>A0A1H9P643_9RHOB</name>
<protein>
    <submittedName>
        <fullName evidence="1">Uncharacterized protein</fullName>
    </submittedName>
</protein>
<dbReference type="Pfam" id="PF20083">
    <property type="entry name" value="DUF6477"/>
    <property type="match status" value="1"/>
</dbReference>
<organism evidence="1 2">
    <name type="scientific">Tranquillimonas rosea</name>
    <dbReference type="NCBI Taxonomy" id="641238"/>
    <lineage>
        <taxon>Bacteria</taxon>
        <taxon>Pseudomonadati</taxon>
        <taxon>Pseudomonadota</taxon>
        <taxon>Alphaproteobacteria</taxon>
        <taxon>Rhodobacterales</taxon>
        <taxon>Roseobacteraceae</taxon>
        <taxon>Tranquillimonas</taxon>
    </lineage>
</organism>
<dbReference type="STRING" id="641238.SAMN04490244_10139"/>
<reference evidence="1 2" key="1">
    <citation type="submission" date="2016-10" db="EMBL/GenBank/DDBJ databases">
        <authorList>
            <person name="de Groot N.N."/>
        </authorList>
    </citation>
    <scope>NUCLEOTIDE SEQUENCE [LARGE SCALE GENOMIC DNA]</scope>
    <source>
        <strain evidence="1 2">DSM 23042</strain>
    </source>
</reference>
<dbReference type="Proteomes" id="UP000198885">
    <property type="component" value="Unassembled WGS sequence"/>
</dbReference>
<dbReference type="OrthoDB" id="7875218at2"/>
<keyword evidence="2" id="KW-1185">Reference proteome</keyword>
<gene>
    <name evidence="1" type="ORF">SAMN04490244_10139</name>
</gene>
<dbReference type="AlphaFoldDB" id="A0A1H9P643"/>
<dbReference type="EMBL" id="FOGU01000001">
    <property type="protein sequence ID" value="SER43660.1"/>
    <property type="molecule type" value="Genomic_DNA"/>
</dbReference>
<accession>A0A1H9P643</accession>
<sequence length="101" mass="10902">MTDLSALLDTLRRPAILIRAARHALAEYDRQRDLGRLLAEGAGLSPDRAVRDLLAREAELDASRTEGAATYSIARHIEVLVALMAEARLLLSRPGGAQGIS</sequence>